<organism evidence="2 3">
    <name type="scientific">Sorangium atrum</name>
    <dbReference type="NCBI Taxonomy" id="2995308"/>
    <lineage>
        <taxon>Bacteria</taxon>
        <taxon>Pseudomonadati</taxon>
        <taxon>Myxococcota</taxon>
        <taxon>Polyangia</taxon>
        <taxon>Polyangiales</taxon>
        <taxon>Polyangiaceae</taxon>
        <taxon>Sorangium</taxon>
    </lineage>
</organism>
<accession>A0ABT5BY86</accession>
<keyword evidence="3" id="KW-1185">Reference proteome</keyword>
<evidence type="ECO:0000313" key="2">
    <source>
        <dbReference type="EMBL" id="MDC0679127.1"/>
    </source>
</evidence>
<dbReference type="Proteomes" id="UP001217485">
    <property type="component" value="Unassembled WGS sequence"/>
</dbReference>
<evidence type="ECO:0000256" key="1">
    <source>
        <dbReference type="SAM" id="MobiDB-lite"/>
    </source>
</evidence>
<sequence length="119" mass="12976">MITTERLSCFLLDAKEQVCRTRVAGHIAELVQDQQIGLGVPAQAPLNRGERLVPELIGECRRERREAHDVALGERGEAEVLGERALADARLSAKLRAVQPARQGDQRVQRESGAPGATS</sequence>
<proteinExistence type="predicted"/>
<gene>
    <name evidence="2" type="ORF">POL72_15395</name>
</gene>
<evidence type="ECO:0000313" key="3">
    <source>
        <dbReference type="Proteomes" id="UP001217485"/>
    </source>
</evidence>
<comment type="caution">
    <text evidence="2">The sequence shown here is derived from an EMBL/GenBank/DDBJ whole genome shotgun (WGS) entry which is preliminary data.</text>
</comment>
<reference evidence="2 3" key="1">
    <citation type="submission" date="2023-01" db="EMBL/GenBank/DDBJ databases">
        <title>Minimal conservation of predation-associated metabolite biosynthetic gene clusters underscores biosynthetic potential of Myxococcota including descriptions for ten novel species: Archangium lansinium sp. nov., Myxococcus landrumus sp. nov., Nannocystis bai.</title>
        <authorList>
            <person name="Ahearne A."/>
            <person name="Stevens C."/>
            <person name="Dowd S."/>
        </authorList>
    </citation>
    <scope>NUCLEOTIDE SEQUENCE [LARGE SCALE GENOMIC DNA]</scope>
    <source>
        <strain evidence="2 3">WIWO2</strain>
    </source>
</reference>
<name>A0ABT5BY86_9BACT</name>
<feature type="region of interest" description="Disordered" evidence="1">
    <location>
        <begin position="97"/>
        <end position="119"/>
    </location>
</feature>
<dbReference type="EMBL" id="JAQNDK010000002">
    <property type="protein sequence ID" value="MDC0679127.1"/>
    <property type="molecule type" value="Genomic_DNA"/>
</dbReference>
<protein>
    <submittedName>
        <fullName evidence="2">Uncharacterized protein</fullName>
    </submittedName>
</protein>